<dbReference type="EMBL" id="JABFAD010000006">
    <property type="protein sequence ID" value="MBA0800953.1"/>
    <property type="molecule type" value="Genomic_DNA"/>
</dbReference>
<gene>
    <name evidence="1" type="ORF">Gohar_011354</name>
</gene>
<reference evidence="1 2" key="1">
    <citation type="journal article" date="2019" name="Genome Biol. Evol.">
        <title>Insights into the evolution of the New World diploid cottons (Gossypium, subgenus Houzingenia) based on genome sequencing.</title>
        <authorList>
            <person name="Grover C.E."/>
            <person name="Arick M.A. 2nd"/>
            <person name="Thrash A."/>
            <person name="Conover J.L."/>
            <person name="Sanders W.S."/>
            <person name="Peterson D.G."/>
            <person name="Frelichowski J.E."/>
            <person name="Scheffler J.A."/>
            <person name="Scheffler B.E."/>
            <person name="Wendel J.F."/>
        </authorList>
    </citation>
    <scope>NUCLEOTIDE SEQUENCE [LARGE SCALE GENOMIC DNA]</scope>
    <source>
        <strain evidence="1">0</strain>
        <tissue evidence="1">Leaf</tissue>
    </source>
</reference>
<name>A0A7J9GTP5_9ROSI</name>
<sequence>MLLFLKRQFSRHKDQPLVYL</sequence>
<organism evidence="1 2">
    <name type="scientific">Gossypium harknessii</name>
    <dbReference type="NCBI Taxonomy" id="34285"/>
    <lineage>
        <taxon>Eukaryota</taxon>
        <taxon>Viridiplantae</taxon>
        <taxon>Streptophyta</taxon>
        <taxon>Embryophyta</taxon>
        <taxon>Tracheophyta</taxon>
        <taxon>Spermatophyta</taxon>
        <taxon>Magnoliopsida</taxon>
        <taxon>eudicotyledons</taxon>
        <taxon>Gunneridae</taxon>
        <taxon>Pentapetalae</taxon>
        <taxon>rosids</taxon>
        <taxon>malvids</taxon>
        <taxon>Malvales</taxon>
        <taxon>Malvaceae</taxon>
        <taxon>Malvoideae</taxon>
        <taxon>Gossypium</taxon>
    </lineage>
</organism>
<dbReference type="Proteomes" id="UP000593560">
    <property type="component" value="Unassembled WGS sequence"/>
</dbReference>
<proteinExistence type="predicted"/>
<accession>A0A7J9GTP5</accession>
<evidence type="ECO:0000313" key="2">
    <source>
        <dbReference type="Proteomes" id="UP000593560"/>
    </source>
</evidence>
<protein>
    <submittedName>
        <fullName evidence="1">Uncharacterized protein</fullName>
    </submittedName>
</protein>
<evidence type="ECO:0000313" key="1">
    <source>
        <dbReference type="EMBL" id="MBA0800953.1"/>
    </source>
</evidence>
<dbReference type="AlphaFoldDB" id="A0A7J9GTP5"/>
<comment type="caution">
    <text evidence="1">The sequence shown here is derived from an EMBL/GenBank/DDBJ whole genome shotgun (WGS) entry which is preliminary data.</text>
</comment>
<keyword evidence="2" id="KW-1185">Reference proteome</keyword>